<dbReference type="Proteomes" id="UP000521943">
    <property type="component" value="Unassembled WGS sequence"/>
</dbReference>
<evidence type="ECO:0000256" key="1">
    <source>
        <dbReference type="SAM" id="Coils"/>
    </source>
</evidence>
<comment type="caution">
    <text evidence="4">The sequence shown here is derived from an EMBL/GenBank/DDBJ whole genome shotgun (WGS) entry which is preliminary data.</text>
</comment>
<protein>
    <submittedName>
        <fullName evidence="4">Uncharacterized protein</fullName>
    </submittedName>
</protein>
<evidence type="ECO:0000313" key="5">
    <source>
        <dbReference type="Proteomes" id="UP000521943"/>
    </source>
</evidence>
<feature type="compositionally biased region" description="Basic residues" evidence="2">
    <location>
        <begin position="268"/>
        <end position="279"/>
    </location>
</feature>
<organism evidence="4 5">
    <name type="scientific">Ephemerocybe angulata</name>
    <dbReference type="NCBI Taxonomy" id="980116"/>
    <lineage>
        <taxon>Eukaryota</taxon>
        <taxon>Fungi</taxon>
        <taxon>Dikarya</taxon>
        <taxon>Basidiomycota</taxon>
        <taxon>Agaricomycotina</taxon>
        <taxon>Agaricomycetes</taxon>
        <taxon>Agaricomycetidae</taxon>
        <taxon>Agaricales</taxon>
        <taxon>Agaricineae</taxon>
        <taxon>Psathyrellaceae</taxon>
        <taxon>Ephemerocybe</taxon>
    </lineage>
</organism>
<accession>A0A8H6HKD7</accession>
<dbReference type="EMBL" id="JACGCI010000096">
    <property type="protein sequence ID" value="KAF6746102.1"/>
    <property type="molecule type" value="Genomic_DNA"/>
</dbReference>
<dbReference type="AlphaFoldDB" id="A0A8H6HKD7"/>
<evidence type="ECO:0000313" key="4">
    <source>
        <dbReference type="EMBL" id="KAF6747985.1"/>
    </source>
</evidence>
<feature type="compositionally biased region" description="Acidic residues" evidence="2">
    <location>
        <begin position="311"/>
        <end position="347"/>
    </location>
</feature>
<evidence type="ECO:0000256" key="2">
    <source>
        <dbReference type="SAM" id="MobiDB-lite"/>
    </source>
</evidence>
<reference evidence="4 5" key="1">
    <citation type="submission" date="2020-07" db="EMBL/GenBank/DDBJ databases">
        <title>Comparative genomics of pyrophilous fungi reveals a link between fire events and developmental genes.</title>
        <authorList>
            <consortium name="DOE Joint Genome Institute"/>
            <person name="Steindorff A.S."/>
            <person name="Carver A."/>
            <person name="Calhoun S."/>
            <person name="Stillman K."/>
            <person name="Liu H."/>
            <person name="Lipzen A."/>
            <person name="Pangilinan J."/>
            <person name="Labutti K."/>
            <person name="Bruns T.D."/>
            <person name="Grigoriev I.V."/>
        </authorList>
    </citation>
    <scope>NUCLEOTIDE SEQUENCE [LARGE SCALE GENOMIC DNA]</scope>
    <source>
        <strain evidence="4 5">CBS 144469</strain>
    </source>
</reference>
<keyword evidence="1" id="KW-0175">Coiled coil</keyword>
<sequence length="347" mass="38937">MLEDLAILAKLNALTPNGMQSVLSYSASRLRAALCIQAVVPMPEEYMGTYHDHLKEELFAYSFLLGSVMLLHPNPKDLTISKIATTASLLYIRGTLVDREELRRIANTYGSAGDHILVHYEGEWWEKMDEPVQAIYPRDVFGWWEVQKHRIAPVFPRVRNVINLAEMKIEQLDQARDLAVSSVELMDSQLATSAERIATLTRRLNNAKRLRGELKGLLADKEDMTIRLEKLHIRSMTEELPANLTGDLTEDLIRPLEPQVVRGEQTARNKHDRKQKRKGSVNEADSVKKPKTVSFQDDLATKINAAAEAQVAEEEEDEQAAVEAGSGEEDSSEGDDDGGEDDSDDDQ</sequence>
<feature type="coiled-coil region" evidence="1">
    <location>
        <begin position="190"/>
        <end position="227"/>
    </location>
</feature>
<proteinExistence type="predicted"/>
<name>A0A8H6HKD7_9AGAR</name>
<evidence type="ECO:0000313" key="3">
    <source>
        <dbReference type="EMBL" id="KAF6746102.1"/>
    </source>
</evidence>
<dbReference type="EMBL" id="JACGCI010000076">
    <property type="protein sequence ID" value="KAF6747985.1"/>
    <property type="molecule type" value="Genomic_DNA"/>
</dbReference>
<keyword evidence="5" id="KW-1185">Reference proteome</keyword>
<feature type="region of interest" description="Disordered" evidence="2">
    <location>
        <begin position="256"/>
        <end position="347"/>
    </location>
</feature>
<gene>
    <name evidence="4" type="ORF">DFP72DRAFT_1074861</name>
    <name evidence="3" type="ORF">DFP72DRAFT_1076683</name>
</gene>